<feature type="compositionally biased region" description="Low complexity" evidence="1">
    <location>
        <begin position="524"/>
        <end position="539"/>
    </location>
</feature>
<name>A0AAC9HUP0_9PSEU</name>
<feature type="region of interest" description="Disordered" evidence="1">
    <location>
        <begin position="405"/>
        <end position="539"/>
    </location>
</feature>
<feature type="transmembrane region" description="Helical" evidence="2">
    <location>
        <begin position="116"/>
        <end position="140"/>
    </location>
</feature>
<sequence>MVTLRTAREEGTDRDAVPEAGQLDRARVVSSSVLGALLLGGLMVVALAAVTLSTAGSDGISAEALLGLSIPGWLASHQVPLTIGGYPFGVLPLLPTLILLWLVGTSVATAARRLAATAWTGLLLIAVTASAHCVLAVALAEAVTGGSAGAVLAVPSTSGLTAGLLAAVAAALGLLRAGVFGEWLDALPTSLRQGARVGLFVVAGLLAAGTSVLLIGLLSATPDVVGLFTQDRSGDAIGLLLCSLAYLPNAVIAGASFVLGPGFVFGETMVSPLAVRPGPILELPLLAALPTTSARSWWAVSLLLPIVVGLLVGRYCRRIDAARGDRLRILAWGLAMAAVLAALAAVLAGGRLGVGAFDPVRLPALGIALGVVGWTGIPAAVLVLVGHRVAESAAAVEAVAFARVRSEDGDESAEDELAEGTSEREPETDQPDADQRDTDSGTADETDPSVSAAKPETDEDDGPSAPDLGQQPRGGHDTVEPSAGSAAVPDTASERPAVEHEPGPDEPSEHAEVWPEDDQDAVPSTSAAGSAGNTSADRA</sequence>
<keyword evidence="2" id="KW-0472">Membrane</keyword>
<dbReference type="AlphaFoldDB" id="A0AAC9HUP0"/>
<protein>
    <submittedName>
        <fullName evidence="3">Uncharacterized protein</fullName>
    </submittedName>
</protein>
<feature type="transmembrane region" description="Helical" evidence="2">
    <location>
        <begin position="33"/>
        <end position="52"/>
    </location>
</feature>
<feature type="transmembrane region" description="Helical" evidence="2">
    <location>
        <begin position="362"/>
        <end position="385"/>
    </location>
</feature>
<feature type="transmembrane region" description="Helical" evidence="2">
    <location>
        <begin position="160"/>
        <end position="184"/>
    </location>
</feature>
<dbReference type="RefSeq" id="WP_069852402.1">
    <property type="nucleotide sequence ID" value="NZ_CP014859.1"/>
</dbReference>
<evidence type="ECO:0000256" key="1">
    <source>
        <dbReference type="SAM" id="MobiDB-lite"/>
    </source>
</evidence>
<proteinExistence type="predicted"/>
<dbReference type="Proteomes" id="UP000095210">
    <property type="component" value="Chromosome"/>
</dbReference>
<dbReference type="Pfam" id="PF19877">
    <property type="entry name" value="DUF6350"/>
    <property type="match status" value="1"/>
</dbReference>
<keyword evidence="2" id="KW-0812">Transmembrane</keyword>
<feature type="transmembrane region" description="Helical" evidence="2">
    <location>
        <begin position="297"/>
        <end position="317"/>
    </location>
</feature>
<evidence type="ECO:0000256" key="2">
    <source>
        <dbReference type="SAM" id="Phobius"/>
    </source>
</evidence>
<reference evidence="4" key="1">
    <citation type="submission" date="2016-03" db="EMBL/GenBank/DDBJ databases">
        <title>Complete genome sequence of the type strain Actinoalloteichus hymeniacidonis DSM 45092.</title>
        <authorList>
            <person name="Schaffert L."/>
            <person name="Albersmeier A."/>
            <person name="Winkler A."/>
            <person name="Kalinowski J."/>
            <person name="Zotchev S."/>
            <person name="Ruckert C."/>
        </authorList>
    </citation>
    <scope>NUCLEOTIDE SEQUENCE [LARGE SCALE GENOMIC DNA]</scope>
    <source>
        <strain evidence="4">HPA177(T) (DSM 45092(T))</strain>
    </source>
</reference>
<feature type="transmembrane region" description="Helical" evidence="2">
    <location>
        <begin position="83"/>
        <end position="104"/>
    </location>
</feature>
<keyword evidence="4" id="KW-1185">Reference proteome</keyword>
<accession>A0AAC9HUP0</accession>
<feature type="compositionally biased region" description="Basic and acidic residues" evidence="1">
    <location>
        <begin position="421"/>
        <end position="439"/>
    </location>
</feature>
<evidence type="ECO:0000313" key="3">
    <source>
        <dbReference type="EMBL" id="AOS65694.1"/>
    </source>
</evidence>
<feature type="transmembrane region" description="Helical" evidence="2">
    <location>
        <begin position="329"/>
        <end position="350"/>
    </location>
</feature>
<dbReference type="EMBL" id="CP014859">
    <property type="protein sequence ID" value="AOS65694.1"/>
    <property type="molecule type" value="Genomic_DNA"/>
</dbReference>
<feature type="compositionally biased region" description="Basic and acidic residues" evidence="1">
    <location>
        <begin position="492"/>
        <end position="513"/>
    </location>
</feature>
<dbReference type="InterPro" id="IPR045931">
    <property type="entry name" value="DUF6350"/>
</dbReference>
<feature type="transmembrane region" description="Helical" evidence="2">
    <location>
        <begin position="237"/>
        <end position="266"/>
    </location>
</feature>
<keyword evidence="2" id="KW-1133">Transmembrane helix</keyword>
<dbReference type="KEGG" id="ahm:TL08_24580"/>
<evidence type="ECO:0000313" key="4">
    <source>
        <dbReference type="Proteomes" id="UP000095210"/>
    </source>
</evidence>
<feature type="compositionally biased region" description="Acidic residues" evidence="1">
    <location>
        <begin position="408"/>
        <end position="418"/>
    </location>
</feature>
<gene>
    <name evidence="3" type="ORF">TL08_24580</name>
</gene>
<organism evidence="3 4">
    <name type="scientific">Actinoalloteichus hymeniacidonis</name>
    <dbReference type="NCBI Taxonomy" id="340345"/>
    <lineage>
        <taxon>Bacteria</taxon>
        <taxon>Bacillati</taxon>
        <taxon>Actinomycetota</taxon>
        <taxon>Actinomycetes</taxon>
        <taxon>Pseudonocardiales</taxon>
        <taxon>Pseudonocardiaceae</taxon>
        <taxon>Actinoalloteichus</taxon>
    </lineage>
</organism>
<feature type="transmembrane region" description="Helical" evidence="2">
    <location>
        <begin position="196"/>
        <end position="217"/>
    </location>
</feature>